<reference evidence="1" key="1">
    <citation type="submission" date="2021-06" db="EMBL/GenBank/DDBJ databases">
        <authorList>
            <person name="Kallberg Y."/>
            <person name="Tangrot J."/>
            <person name="Rosling A."/>
        </authorList>
    </citation>
    <scope>NUCLEOTIDE SEQUENCE</scope>
    <source>
        <strain evidence="1">MA453B</strain>
    </source>
</reference>
<gene>
    <name evidence="1" type="ORF">DERYTH_LOCUS13569</name>
</gene>
<proteinExistence type="predicted"/>
<protein>
    <submittedName>
        <fullName evidence="1">13300_t:CDS:1</fullName>
    </submittedName>
</protein>
<name>A0A9N9N8I7_9GLOM</name>
<sequence length="49" mass="5889">MEKWKTTYNPRDKIEEEWYLPLLREINTEELKQTINTLPNNKAPGQSNL</sequence>
<dbReference type="AlphaFoldDB" id="A0A9N9N8I7"/>
<dbReference type="OrthoDB" id="2386314at2759"/>
<evidence type="ECO:0000313" key="1">
    <source>
        <dbReference type="EMBL" id="CAG8710733.1"/>
    </source>
</evidence>
<keyword evidence="2" id="KW-1185">Reference proteome</keyword>
<dbReference type="EMBL" id="CAJVPY010009620">
    <property type="protein sequence ID" value="CAG8710733.1"/>
    <property type="molecule type" value="Genomic_DNA"/>
</dbReference>
<comment type="caution">
    <text evidence="1">The sequence shown here is derived from an EMBL/GenBank/DDBJ whole genome shotgun (WGS) entry which is preliminary data.</text>
</comment>
<evidence type="ECO:0000313" key="2">
    <source>
        <dbReference type="Proteomes" id="UP000789405"/>
    </source>
</evidence>
<feature type="non-terminal residue" evidence="1">
    <location>
        <position position="49"/>
    </location>
</feature>
<dbReference type="Proteomes" id="UP000789405">
    <property type="component" value="Unassembled WGS sequence"/>
</dbReference>
<organism evidence="1 2">
    <name type="scientific">Dentiscutata erythropus</name>
    <dbReference type="NCBI Taxonomy" id="1348616"/>
    <lineage>
        <taxon>Eukaryota</taxon>
        <taxon>Fungi</taxon>
        <taxon>Fungi incertae sedis</taxon>
        <taxon>Mucoromycota</taxon>
        <taxon>Glomeromycotina</taxon>
        <taxon>Glomeromycetes</taxon>
        <taxon>Diversisporales</taxon>
        <taxon>Gigasporaceae</taxon>
        <taxon>Dentiscutata</taxon>
    </lineage>
</organism>
<accession>A0A9N9N8I7</accession>